<evidence type="ECO:0000313" key="3">
    <source>
        <dbReference type="EMBL" id="OOP57073.1"/>
    </source>
</evidence>
<organism evidence="3 4">
    <name type="scientific">Candidatus Brocadia carolinensis</name>
    <dbReference type="NCBI Taxonomy" id="1004156"/>
    <lineage>
        <taxon>Bacteria</taxon>
        <taxon>Pseudomonadati</taxon>
        <taxon>Planctomycetota</taxon>
        <taxon>Candidatus Brocadiia</taxon>
        <taxon>Candidatus Brocadiales</taxon>
        <taxon>Candidatus Brocadiaceae</taxon>
        <taxon>Candidatus Brocadia</taxon>
    </lineage>
</organism>
<evidence type="ECO:0000256" key="1">
    <source>
        <dbReference type="SAM" id="MobiDB-lite"/>
    </source>
</evidence>
<gene>
    <name evidence="3" type="ORF">AYP45_05495</name>
</gene>
<sequence length="367" mass="40872">MGNKNMFVIFLFALMLFGFDRLPHSADETTDLPTAYLIPDVPCHKQITTLSCGPAALEILYDFWGEDVDQKAIADVARSSTVGTYTWDMVRAGYFSHLSSAQGRFFPKNVPWAGYPERPLGYVSFDHSSETFWWSTLKGLVAQDIPVLLLMKYAPNDATGHYRVIVGYDEGKGVVYFVDPWERDLKKATNPDGTVTWDMADFENAWNYTGYGTDLPYWGAVMMPWTVAIHTTGEKIAGSVLEITAEITYPCPQPFDCSSYFTFNTSAEIILPPNAELSRGSPKITIGRLHAGSAASVTWHVKFNSDVSGSSISIKTTGHISGTVPEVARKNKKDTNGNKHDKNKKGNDHYPAYEYTDEVGLEKRIEL</sequence>
<protein>
    <recommendedName>
        <fullName evidence="2">Peptidase C39-like domain-containing protein</fullName>
    </recommendedName>
</protein>
<dbReference type="Gene3D" id="3.90.70.10">
    <property type="entry name" value="Cysteine proteinases"/>
    <property type="match status" value="1"/>
</dbReference>
<dbReference type="EMBL" id="AYTS01000045">
    <property type="protein sequence ID" value="OOP57073.1"/>
    <property type="molecule type" value="Genomic_DNA"/>
</dbReference>
<dbReference type="AlphaFoldDB" id="A0A1V4AVC1"/>
<dbReference type="Pfam" id="PF13529">
    <property type="entry name" value="Peptidase_C39_2"/>
    <property type="match status" value="1"/>
</dbReference>
<dbReference type="STRING" id="1004156.AYP45_05495"/>
<feature type="compositionally biased region" description="Basic and acidic residues" evidence="1">
    <location>
        <begin position="327"/>
        <end position="348"/>
    </location>
</feature>
<evidence type="ECO:0000259" key="2">
    <source>
        <dbReference type="Pfam" id="PF13529"/>
    </source>
</evidence>
<accession>A0A1V4AVC1</accession>
<name>A0A1V4AVC1_9BACT</name>
<comment type="caution">
    <text evidence="3">The sequence shown here is derived from an EMBL/GenBank/DDBJ whole genome shotgun (WGS) entry which is preliminary data.</text>
</comment>
<dbReference type="Proteomes" id="UP000189681">
    <property type="component" value="Unassembled WGS sequence"/>
</dbReference>
<feature type="domain" description="Peptidase C39-like" evidence="2">
    <location>
        <begin position="40"/>
        <end position="181"/>
    </location>
</feature>
<reference evidence="3 4" key="1">
    <citation type="journal article" date="2017" name="Water Res.">
        <title>Discovery and metagenomic analysis of an anammox bacterial enrichment related to Candidatus "Brocadia caroliniensis" in a full-scale glycerol-fed nitritation-denitritation separate centrate treatment process.</title>
        <authorList>
            <person name="Park H."/>
            <person name="Brotto A.C."/>
            <person name="van Loosdrecht M.C."/>
            <person name="Chandran K."/>
        </authorList>
    </citation>
    <scope>NUCLEOTIDE SEQUENCE [LARGE SCALE GENOMIC DNA]</scope>
    <source>
        <strain evidence="3">26THWARD</strain>
    </source>
</reference>
<dbReference type="InterPro" id="IPR039564">
    <property type="entry name" value="Peptidase_C39-like"/>
</dbReference>
<feature type="region of interest" description="Disordered" evidence="1">
    <location>
        <begin position="323"/>
        <end position="351"/>
    </location>
</feature>
<evidence type="ECO:0000313" key="4">
    <source>
        <dbReference type="Proteomes" id="UP000189681"/>
    </source>
</evidence>
<proteinExistence type="predicted"/>